<protein>
    <submittedName>
        <fullName evidence="2">Uncharacterized protein</fullName>
    </submittedName>
</protein>
<comment type="caution">
    <text evidence="2">The sequence shown here is derived from an EMBL/GenBank/DDBJ whole genome shotgun (WGS) entry which is preliminary data.</text>
</comment>
<dbReference type="Proteomes" id="UP000055024">
    <property type="component" value="Unassembled WGS sequence"/>
</dbReference>
<organism evidence="2 3">
    <name type="scientific">Trichinella zimbabwensis</name>
    <dbReference type="NCBI Taxonomy" id="268475"/>
    <lineage>
        <taxon>Eukaryota</taxon>
        <taxon>Metazoa</taxon>
        <taxon>Ecdysozoa</taxon>
        <taxon>Nematoda</taxon>
        <taxon>Enoplea</taxon>
        <taxon>Dorylaimia</taxon>
        <taxon>Trichinellida</taxon>
        <taxon>Trichinellidae</taxon>
        <taxon>Trichinella</taxon>
    </lineage>
</organism>
<evidence type="ECO:0000313" key="2">
    <source>
        <dbReference type="EMBL" id="KRZ17721.1"/>
    </source>
</evidence>
<name>A0A0V1I4A1_9BILA</name>
<sequence>MESVSSSLALWAGERMHLEPKLGKAYAFCAEEVLGSSWPTEYGQSRKRSSELNAGGSSNATNTRSFIRQEATRGTYSVDSSEQRISTNFGSYIWSSEPDSTTTDQRIPVTSVRNGCSSKGTVQEARCEQGLIEPSPNGTGRAQYLRGR</sequence>
<feature type="compositionally biased region" description="Polar residues" evidence="1">
    <location>
        <begin position="51"/>
        <end position="80"/>
    </location>
</feature>
<reference evidence="2 3" key="1">
    <citation type="submission" date="2015-01" db="EMBL/GenBank/DDBJ databases">
        <title>Evolution of Trichinella species and genotypes.</title>
        <authorList>
            <person name="Korhonen P.K."/>
            <person name="Edoardo P."/>
            <person name="Giuseppe L.R."/>
            <person name="Gasser R.B."/>
        </authorList>
    </citation>
    <scope>NUCLEOTIDE SEQUENCE [LARGE SCALE GENOMIC DNA]</scope>
    <source>
        <strain evidence="2">ISS1029</strain>
    </source>
</reference>
<dbReference type="EMBL" id="JYDP01000005">
    <property type="protein sequence ID" value="KRZ17721.1"/>
    <property type="molecule type" value="Genomic_DNA"/>
</dbReference>
<gene>
    <name evidence="2" type="ORF">T11_9995</name>
</gene>
<evidence type="ECO:0000256" key="1">
    <source>
        <dbReference type="SAM" id="MobiDB-lite"/>
    </source>
</evidence>
<accession>A0A0V1I4A1</accession>
<evidence type="ECO:0000313" key="3">
    <source>
        <dbReference type="Proteomes" id="UP000055024"/>
    </source>
</evidence>
<dbReference type="AlphaFoldDB" id="A0A0V1I4A1"/>
<feature type="region of interest" description="Disordered" evidence="1">
    <location>
        <begin position="40"/>
        <end position="80"/>
    </location>
</feature>
<proteinExistence type="predicted"/>
<keyword evidence="3" id="KW-1185">Reference proteome</keyword>
<dbReference type="OrthoDB" id="10323019at2759"/>